<comment type="caution">
    <text evidence="3">The sequence shown here is derived from an EMBL/GenBank/DDBJ whole genome shotgun (WGS) entry which is preliminary data.</text>
</comment>
<feature type="domain" description="HTH cro/C1-type" evidence="2">
    <location>
        <begin position="5"/>
        <end position="59"/>
    </location>
</feature>
<evidence type="ECO:0000313" key="3">
    <source>
        <dbReference type="EMBL" id="GHP13021.1"/>
    </source>
</evidence>
<evidence type="ECO:0000259" key="2">
    <source>
        <dbReference type="PROSITE" id="PS50943"/>
    </source>
</evidence>
<dbReference type="SMART" id="SM00530">
    <property type="entry name" value="HTH_XRE"/>
    <property type="match status" value="1"/>
</dbReference>
<dbReference type="SUPFAM" id="SSF47413">
    <property type="entry name" value="lambda repressor-like DNA-binding domains"/>
    <property type="match status" value="1"/>
</dbReference>
<dbReference type="Gene3D" id="1.10.260.40">
    <property type="entry name" value="lambda repressor-like DNA-binding domains"/>
    <property type="match status" value="1"/>
</dbReference>
<keyword evidence="1" id="KW-0238">DNA-binding</keyword>
<keyword evidence="4" id="KW-1185">Reference proteome</keyword>
<evidence type="ECO:0000313" key="4">
    <source>
        <dbReference type="Proteomes" id="UP000604765"/>
    </source>
</evidence>
<dbReference type="CDD" id="cd00093">
    <property type="entry name" value="HTH_XRE"/>
    <property type="match status" value="1"/>
</dbReference>
<dbReference type="PANTHER" id="PTHR46558">
    <property type="entry name" value="TRACRIPTIONAL REGULATORY PROTEIN-RELATED-RELATED"/>
    <property type="match status" value="1"/>
</dbReference>
<dbReference type="PROSITE" id="PS50943">
    <property type="entry name" value="HTH_CROC1"/>
    <property type="match status" value="1"/>
</dbReference>
<sequence>MKNRIAEVRKAKHITQEQLAQALHTNRAYLSNLENGKNDPSVDLGGRIAQSLGETVESIFFTDDVRHERHKHATLPIPPRKEVKE</sequence>
<evidence type="ECO:0000256" key="1">
    <source>
        <dbReference type="ARBA" id="ARBA00023125"/>
    </source>
</evidence>
<organism evidence="3 4">
    <name type="scientific">Lentilactobacillus fungorum</name>
    <dbReference type="NCBI Taxonomy" id="2201250"/>
    <lineage>
        <taxon>Bacteria</taxon>
        <taxon>Bacillati</taxon>
        <taxon>Bacillota</taxon>
        <taxon>Bacilli</taxon>
        <taxon>Lactobacillales</taxon>
        <taxon>Lactobacillaceae</taxon>
        <taxon>Lentilactobacillus</taxon>
    </lineage>
</organism>
<proteinExistence type="predicted"/>
<protein>
    <recommendedName>
        <fullName evidence="2">HTH cro/C1-type domain-containing protein</fullName>
    </recommendedName>
</protein>
<dbReference type="Proteomes" id="UP000604765">
    <property type="component" value="Unassembled WGS sequence"/>
</dbReference>
<dbReference type="InterPro" id="IPR010982">
    <property type="entry name" value="Lambda_DNA-bd_dom_sf"/>
</dbReference>
<dbReference type="EMBL" id="BNJR01000004">
    <property type="protein sequence ID" value="GHP13021.1"/>
    <property type="molecule type" value="Genomic_DNA"/>
</dbReference>
<dbReference type="Pfam" id="PF01381">
    <property type="entry name" value="HTH_3"/>
    <property type="match status" value="1"/>
</dbReference>
<accession>A0ABQ3VXV9</accession>
<gene>
    <name evidence="3" type="ORF">YK48G_04460</name>
</gene>
<reference evidence="3 4" key="1">
    <citation type="journal article" date="2021" name="Int. J. Syst. Evol. Microbiol.">
        <title>Lentilactobacillus fungorum sp. nov., isolated from spent mushroom substrates.</title>
        <authorList>
            <person name="Tohno M."/>
            <person name="Tanizawa Y."/>
            <person name="Kojima Y."/>
            <person name="Sakamoto M."/>
            <person name="Ohkuma M."/>
            <person name="Kobayashi H."/>
        </authorList>
    </citation>
    <scope>NUCLEOTIDE SEQUENCE [LARGE SCALE GENOMIC DNA]</scope>
    <source>
        <strain evidence="3 4">YK48G</strain>
    </source>
</reference>
<dbReference type="RefSeq" id="WP_203629061.1">
    <property type="nucleotide sequence ID" value="NZ_BNJR01000004.1"/>
</dbReference>
<name>A0ABQ3VXV9_9LACO</name>
<dbReference type="PANTHER" id="PTHR46558:SF4">
    <property type="entry name" value="DNA-BIDING PHAGE PROTEIN"/>
    <property type="match status" value="1"/>
</dbReference>
<dbReference type="InterPro" id="IPR001387">
    <property type="entry name" value="Cro/C1-type_HTH"/>
</dbReference>